<dbReference type="EMBL" id="PVXQ01000015">
    <property type="protein sequence ID" value="PRR82561.1"/>
    <property type="molecule type" value="Genomic_DNA"/>
</dbReference>
<evidence type="ECO:0000313" key="1">
    <source>
        <dbReference type="EMBL" id="PRR82561.1"/>
    </source>
</evidence>
<dbReference type="AlphaFoldDB" id="A0A2T0BF87"/>
<organism evidence="1 2">
    <name type="scientific">Clostridium vincentii</name>
    <dbReference type="NCBI Taxonomy" id="52704"/>
    <lineage>
        <taxon>Bacteria</taxon>
        <taxon>Bacillati</taxon>
        <taxon>Bacillota</taxon>
        <taxon>Clostridia</taxon>
        <taxon>Eubacteriales</taxon>
        <taxon>Clostridiaceae</taxon>
        <taxon>Clostridium</taxon>
    </lineage>
</organism>
<proteinExistence type="predicted"/>
<evidence type="ECO:0000313" key="2">
    <source>
        <dbReference type="Proteomes" id="UP000239471"/>
    </source>
</evidence>
<gene>
    <name evidence="1" type="ORF">CLVI_16960</name>
</gene>
<dbReference type="Proteomes" id="UP000239471">
    <property type="component" value="Unassembled WGS sequence"/>
</dbReference>
<keyword evidence="2" id="KW-1185">Reference proteome</keyword>
<dbReference type="OrthoDB" id="9811531at2"/>
<dbReference type="Pfam" id="PF07892">
    <property type="entry name" value="DUF1667"/>
    <property type="match status" value="1"/>
</dbReference>
<name>A0A2T0BF87_9CLOT</name>
<dbReference type="SUPFAM" id="SSF160148">
    <property type="entry name" value="CPE0013-like"/>
    <property type="match status" value="1"/>
</dbReference>
<dbReference type="Gene3D" id="3.10.530.10">
    <property type="entry name" value="CPE0013-like"/>
    <property type="match status" value="1"/>
</dbReference>
<accession>A0A2T0BF87</accession>
<evidence type="ECO:0008006" key="3">
    <source>
        <dbReference type="Google" id="ProtNLM"/>
    </source>
</evidence>
<protein>
    <recommendedName>
        <fullName evidence="3">4Fe-4S Mo/W bis-MGD-type domain-containing protein</fullName>
    </recommendedName>
</protein>
<dbReference type="PANTHER" id="PTHR39450">
    <property type="entry name" value="MOLYBDOPTERIN OXIDOREDUCTASE, 4FE-4S CLUSTER-BINDING SUBUNIT"/>
    <property type="match status" value="1"/>
</dbReference>
<comment type="caution">
    <text evidence="1">The sequence shown here is derived from an EMBL/GenBank/DDBJ whole genome shotgun (WGS) entry which is preliminary data.</text>
</comment>
<sequence>MIKRLICINCPRGCYLNVDIDRLTVEGNSCIKGKEYGLNEVTNPVRIITTTVKVIEGDHKLLPVKTEKAIPKNMKFKCMEILNSLAINAPIKAGDIIVKNILDTGVNVIACKNID</sequence>
<reference evidence="1 2" key="1">
    <citation type="submission" date="2018-03" db="EMBL/GenBank/DDBJ databases">
        <title>Genome sequence of Clostridium vincentii DSM 10228.</title>
        <authorList>
            <person name="Poehlein A."/>
            <person name="Daniel R."/>
        </authorList>
    </citation>
    <scope>NUCLEOTIDE SEQUENCE [LARGE SCALE GENOMIC DNA]</scope>
    <source>
        <strain evidence="1 2">DSM 10228</strain>
    </source>
</reference>
<dbReference type="InterPro" id="IPR036593">
    <property type="entry name" value="CPE0013-like_sf"/>
</dbReference>
<dbReference type="PANTHER" id="PTHR39450:SF1">
    <property type="entry name" value="DUF1667 DOMAIN-CONTAINING PROTEIN"/>
    <property type="match status" value="1"/>
</dbReference>
<dbReference type="RefSeq" id="WP_106059676.1">
    <property type="nucleotide sequence ID" value="NZ_PVXQ01000015.1"/>
</dbReference>
<dbReference type="InterPro" id="IPR012460">
    <property type="entry name" value="DUF1667"/>
</dbReference>